<keyword evidence="2" id="KW-0227">DNA damage</keyword>
<gene>
    <name evidence="5" type="ORF">KDM92_06125</name>
</gene>
<comment type="caution">
    <text evidence="5">The sequence shown here is derived from an EMBL/GenBank/DDBJ whole genome shotgun (WGS) entry which is preliminary data.</text>
</comment>
<evidence type="ECO:0000313" key="6">
    <source>
        <dbReference type="Proteomes" id="UP000680158"/>
    </source>
</evidence>
<organism evidence="5 6">
    <name type="scientific">Undibacterium baiyunense</name>
    <dbReference type="NCBI Taxonomy" id="2828731"/>
    <lineage>
        <taxon>Bacteria</taxon>
        <taxon>Pseudomonadati</taxon>
        <taxon>Pseudomonadota</taxon>
        <taxon>Betaproteobacteria</taxon>
        <taxon>Burkholderiales</taxon>
        <taxon>Oxalobacteraceae</taxon>
        <taxon>Undibacterium</taxon>
    </lineage>
</organism>
<keyword evidence="6" id="KW-1185">Reference proteome</keyword>
<feature type="domain" description="UmuC" evidence="4">
    <location>
        <begin position="44"/>
        <end position="171"/>
    </location>
</feature>
<dbReference type="GO" id="GO:0006281">
    <property type="term" value="P:DNA repair"/>
    <property type="evidence" value="ECO:0007669"/>
    <property type="project" value="InterPro"/>
</dbReference>
<dbReference type="InterPro" id="IPR001126">
    <property type="entry name" value="UmuC"/>
</dbReference>
<dbReference type="InterPro" id="IPR050356">
    <property type="entry name" value="SulA_CellDiv_inhibitor"/>
</dbReference>
<evidence type="ECO:0000256" key="2">
    <source>
        <dbReference type="ARBA" id="ARBA00022763"/>
    </source>
</evidence>
<evidence type="ECO:0000256" key="1">
    <source>
        <dbReference type="ARBA" id="ARBA00010945"/>
    </source>
</evidence>
<dbReference type="SUPFAM" id="SSF56672">
    <property type="entry name" value="DNA/RNA polymerases"/>
    <property type="match status" value="1"/>
</dbReference>
<evidence type="ECO:0000256" key="3">
    <source>
        <dbReference type="SAM" id="MobiDB-lite"/>
    </source>
</evidence>
<evidence type="ECO:0000259" key="4">
    <source>
        <dbReference type="Pfam" id="PF00817"/>
    </source>
</evidence>
<evidence type="ECO:0000313" key="5">
    <source>
        <dbReference type="EMBL" id="MBR7746152.1"/>
    </source>
</evidence>
<dbReference type="PANTHER" id="PTHR35369">
    <property type="entry name" value="BLR3025 PROTEIN-RELATED"/>
    <property type="match status" value="1"/>
</dbReference>
<feature type="compositionally biased region" description="Low complexity" evidence="3">
    <location>
        <begin position="182"/>
        <end position="198"/>
    </location>
</feature>
<proteinExistence type="inferred from homology"/>
<dbReference type="RefSeq" id="WP_212683524.1">
    <property type="nucleotide sequence ID" value="NZ_JAGSPM010000003.1"/>
</dbReference>
<dbReference type="InterPro" id="IPR043128">
    <property type="entry name" value="Rev_trsase/Diguanyl_cyclase"/>
</dbReference>
<dbReference type="EMBL" id="JAGSPM010000003">
    <property type="protein sequence ID" value="MBR7746152.1"/>
    <property type="molecule type" value="Genomic_DNA"/>
</dbReference>
<dbReference type="PANTHER" id="PTHR35369:SF2">
    <property type="entry name" value="BLR3025 PROTEIN"/>
    <property type="match status" value="1"/>
</dbReference>
<name>A0A941I2B7_9BURK</name>
<accession>A0A941I2B7</accession>
<protein>
    <submittedName>
        <fullName evidence="5">DNA polymerase Y family protein</fullName>
    </submittedName>
</protein>
<feature type="region of interest" description="Disordered" evidence="3">
    <location>
        <begin position="178"/>
        <end position="198"/>
    </location>
</feature>
<dbReference type="Pfam" id="PF00817">
    <property type="entry name" value="IMS"/>
    <property type="match status" value="1"/>
</dbReference>
<sequence>MPSLIPPLWIAIYLPQLALEVFHPHWWGNGFSEAQADPQRDQSPLQAEHLLVVCEQQRIYALSDALRVYGLLPGMRQNSIGLLCEQAVIKQRDLELEKALRQQVAMSLLQYSPQVCFCEQHADIIQIEVAASLRLFGGVRRLYRRIQQDLCDMGLSAQIGIARNASAASLLAQKNTQIPAHSSAQKTSTKTSAKSASKQVRSRQLQICLSNRHLARHLDVLPCYLLPSAQTYLDWLQGIACTDLGTLRHLPRAGLQRRCGKALLNALDIAYGEQVALHQWITVPDRFHARCELPDRIDKTDIIFHFTRGLVLQLCGWLNQQQKAMKEFSLIIEHERGRQALAPSLLPISLAQACWQEEHITRLLKEKLAQWQLGSPAIAIRLEVHQIEARQAFNTSLFPDQTSQSESESRLLELLIARLGAEQVLQAAPCADHRPEVANRWVSVLEKSAGKAQISAFNNPRPSWLLKVPLALNVRQHSPYYGSRLKLLSAAERIEAGWWNGKLVTRDYFIAECSNYYRYWIYRERIGQEKLMQEDEAWFLHGVFG</sequence>
<dbReference type="Proteomes" id="UP000680158">
    <property type="component" value="Unassembled WGS sequence"/>
</dbReference>
<dbReference type="AlphaFoldDB" id="A0A941I2B7"/>
<dbReference type="Gene3D" id="3.30.70.270">
    <property type="match status" value="1"/>
</dbReference>
<reference evidence="5 6" key="1">
    <citation type="submission" date="2021-04" db="EMBL/GenBank/DDBJ databases">
        <title>novel species isolated from subtropical streams in China.</title>
        <authorList>
            <person name="Lu H."/>
        </authorList>
    </citation>
    <scope>NUCLEOTIDE SEQUENCE [LARGE SCALE GENOMIC DNA]</scope>
    <source>
        <strain evidence="5 6">BYS107W</strain>
    </source>
</reference>
<comment type="similarity">
    <text evidence="1">Belongs to the DNA polymerase type-Y family.</text>
</comment>
<dbReference type="Gene3D" id="3.40.1170.60">
    <property type="match status" value="1"/>
</dbReference>
<dbReference type="CDD" id="cd03468">
    <property type="entry name" value="PolY_like"/>
    <property type="match status" value="1"/>
</dbReference>
<dbReference type="InterPro" id="IPR043502">
    <property type="entry name" value="DNA/RNA_pol_sf"/>
</dbReference>